<comment type="caution">
    <text evidence="2">The sequence shown here is derived from an EMBL/GenBank/DDBJ whole genome shotgun (WGS) entry which is preliminary data.</text>
</comment>
<gene>
    <name evidence="2" type="ORF">PSECIP111854_00931</name>
    <name evidence="1" type="ORF">PSECIP111951_00189</name>
</gene>
<dbReference type="EMBL" id="CAMAPD010000001">
    <property type="protein sequence ID" value="CAH9050425.1"/>
    <property type="molecule type" value="Genomic_DNA"/>
</dbReference>
<name>A0A9W4QT91_9GAMM</name>
<accession>A0A9W4QT91</accession>
<evidence type="ECO:0000313" key="3">
    <source>
        <dbReference type="Proteomes" id="UP001152467"/>
    </source>
</evidence>
<reference evidence="2 4" key="1">
    <citation type="submission" date="2022-07" db="EMBL/GenBank/DDBJ databases">
        <authorList>
            <person name="Criscuolo A."/>
        </authorList>
    </citation>
    <scope>NUCLEOTIDE SEQUENCE</scope>
    <source>
        <strain evidence="4">CIP 111951</strain>
        <strain evidence="2">CIP111854</strain>
        <strain evidence="1">CIP111951</strain>
    </source>
</reference>
<dbReference type="EMBL" id="CAMAPC010000003">
    <property type="protein sequence ID" value="CAH9052261.1"/>
    <property type="molecule type" value="Genomic_DNA"/>
</dbReference>
<dbReference type="RefSeq" id="WP_261591394.1">
    <property type="nucleotide sequence ID" value="NZ_CAMAPC010000003.1"/>
</dbReference>
<evidence type="ECO:0000313" key="1">
    <source>
        <dbReference type="EMBL" id="CAH9050425.1"/>
    </source>
</evidence>
<dbReference type="SUPFAM" id="SSF53335">
    <property type="entry name" value="S-adenosyl-L-methionine-dependent methyltransferases"/>
    <property type="match status" value="1"/>
</dbReference>
<dbReference type="AlphaFoldDB" id="A0A9W4QT91"/>
<keyword evidence="3" id="KW-1185">Reference proteome</keyword>
<sequence length="212" mass="24714">MTIKTNTNSIDIYKKYYVERDYEQIDLFQLLKDKFEIESVLYPGSYVHISPAFIFPHVVFIDSDKQANKFFKDYKYISYIIDRKVYSADPDVTFYAQDYTIPIPKLENQFDLLVSQYAGFISDTCKNYLKVNGYLLVNNSHGDAGLAAIDKDYKLVAAIKKSYNKYRLSISDLDAYFLPKKDVSINKESLHEARKGVDYKKTAPLYLFQRIS</sequence>
<organism evidence="2 3">
    <name type="scientific">Pseudoalteromonas holothuriae</name>
    <dbReference type="NCBI Taxonomy" id="2963714"/>
    <lineage>
        <taxon>Bacteria</taxon>
        <taxon>Pseudomonadati</taxon>
        <taxon>Pseudomonadota</taxon>
        <taxon>Gammaproteobacteria</taxon>
        <taxon>Alteromonadales</taxon>
        <taxon>Pseudoalteromonadaceae</taxon>
        <taxon>Pseudoalteromonas</taxon>
    </lineage>
</organism>
<evidence type="ECO:0000313" key="4">
    <source>
        <dbReference type="Proteomes" id="UP001152485"/>
    </source>
</evidence>
<evidence type="ECO:0000313" key="2">
    <source>
        <dbReference type="EMBL" id="CAH9052261.1"/>
    </source>
</evidence>
<proteinExistence type="predicted"/>
<protein>
    <submittedName>
        <fullName evidence="2">Uncharacterized protein</fullName>
    </submittedName>
</protein>
<dbReference type="InterPro" id="IPR029063">
    <property type="entry name" value="SAM-dependent_MTases_sf"/>
</dbReference>
<dbReference type="Proteomes" id="UP001152467">
    <property type="component" value="Unassembled WGS sequence"/>
</dbReference>
<dbReference type="Proteomes" id="UP001152485">
    <property type="component" value="Unassembled WGS sequence"/>
</dbReference>